<name>A0AA35SBX9_GEOBA</name>
<dbReference type="Proteomes" id="UP001174909">
    <property type="component" value="Unassembled WGS sequence"/>
</dbReference>
<keyword evidence="3" id="KW-0687">Ribonucleoprotein</keyword>
<sequence>MSRAKFDETVELHIKTNADPRHADQLIRSVTQLPHGTGKTQRVVAFVQGEAETIAREAGARLHWRR</sequence>
<evidence type="ECO:0000256" key="2">
    <source>
        <dbReference type="ARBA" id="ARBA00022980"/>
    </source>
</evidence>
<dbReference type="PANTHER" id="PTHR36427">
    <property type="entry name" value="54S RIBOSOMAL PROTEIN L1, MITOCHONDRIAL"/>
    <property type="match status" value="1"/>
</dbReference>
<protein>
    <submittedName>
        <fullName evidence="4">50S ribosomal protein L1</fullName>
    </submittedName>
</protein>
<dbReference type="EMBL" id="CASHTH010002267">
    <property type="protein sequence ID" value="CAI8027270.1"/>
    <property type="molecule type" value="Genomic_DNA"/>
</dbReference>
<evidence type="ECO:0000256" key="1">
    <source>
        <dbReference type="ARBA" id="ARBA00010531"/>
    </source>
</evidence>
<comment type="similarity">
    <text evidence="1">Belongs to the universal ribosomal protein uL1 family.</text>
</comment>
<keyword evidence="5" id="KW-1185">Reference proteome</keyword>
<gene>
    <name evidence="4" type="ORF">GBAR_LOCUS15609</name>
</gene>
<evidence type="ECO:0000313" key="5">
    <source>
        <dbReference type="Proteomes" id="UP001174909"/>
    </source>
</evidence>
<reference evidence="4" key="1">
    <citation type="submission" date="2023-03" db="EMBL/GenBank/DDBJ databases">
        <authorList>
            <person name="Steffen K."/>
            <person name="Cardenas P."/>
        </authorList>
    </citation>
    <scope>NUCLEOTIDE SEQUENCE</scope>
</reference>
<comment type="caution">
    <text evidence="4">The sequence shown here is derived from an EMBL/GenBank/DDBJ whole genome shotgun (WGS) entry which is preliminary data.</text>
</comment>
<dbReference type="GO" id="GO:1990904">
    <property type="term" value="C:ribonucleoprotein complex"/>
    <property type="evidence" value="ECO:0007669"/>
    <property type="project" value="UniProtKB-KW"/>
</dbReference>
<accession>A0AA35SBX9</accession>
<keyword evidence="2 4" id="KW-0689">Ribosomal protein</keyword>
<dbReference type="Gene3D" id="3.30.190.20">
    <property type="match status" value="1"/>
</dbReference>
<dbReference type="SUPFAM" id="SSF56808">
    <property type="entry name" value="Ribosomal protein L1"/>
    <property type="match status" value="1"/>
</dbReference>
<dbReference type="Pfam" id="PF00687">
    <property type="entry name" value="Ribosomal_L1"/>
    <property type="match status" value="1"/>
</dbReference>
<dbReference type="InterPro" id="IPR028364">
    <property type="entry name" value="Ribosomal_uL1/biogenesis"/>
</dbReference>
<dbReference type="PANTHER" id="PTHR36427:SF3">
    <property type="entry name" value="LARGE RIBOSOMAL SUBUNIT PROTEIN UL1M"/>
    <property type="match status" value="1"/>
</dbReference>
<dbReference type="InterPro" id="IPR023674">
    <property type="entry name" value="Ribosomal_uL1-like"/>
</dbReference>
<evidence type="ECO:0000256" key="3">
    <source>
        <dbReference type="ARBA" id="ARBA00023274"/>
    </source>
</evidence>
<proteinExistence type="inferred from homology"/>
<organism evidence="4 5">
    <name type="scientific">Geodia barretti</name>
    <name type="common">Barrett's horny sponge</name>
    <dbReference type="NCBI Taxonomy" id="519541"/>
    <lineage>
        <taxon>Eukaryota</taxon>
        <taxon>Metazoa</taxon>
        <taxon>Porifera</taxon>
        <taxon>Demospongiae</taxon>
        <taxon>Heteroscleromorpha</taxon>
        <taxon>Tetractinellida</taxon>
        <taxon>Astrophorina</taxon>
        <taxon>Geodiidae</taxon>
        <taxon>Geodia</taxon>
    </lineage>
</organism>
<dbReference type="GO" id="GO:0005840">
    <property type="term" value="C:ribosome"/>
    <property type="evidence" value="ECO:0007669"/>
    <property type="project" value="UniProtKB-KW"/>
</dbReference>
<dbReference type="AlphaFoldDB" id="A0AA35SBX9"/>
<evidence type="ECO:0000313" key="4">
    <source>
        <dbReference type="EMBL" id="CAI8027270.1"/>
    </source>
</evidence>